<accession>A0A7R8XG43</accession>
<name>A0A7R8XG43_9CRUS</name>
<evidence type="ECO:0000313" key="1">
    <source>
        <dbReference type="EMBL" id="CAD7249272.1"/>
    </source>
</evidence>
<sequence length="137" mass="15690">MDNQPITSSRLVAEKFGKEHKNVLQAISKLDCSAKFNGLNFNLDAKGEKRPEVEMTRDGFTFLVMGFTGKEAAHFKEQYIEAFNQMEKQLKQPTITPVPTLPTNLKEALYLAYQQQCEIEQLKPKADYTDLIEALFR</sequence>
<dbReference type="Pfam" id="PF09669">
    <property type="entry name" value="Phage_pRha"/>
    <property type="match status" value="1"/>
</dbReference>
<dbReference type="NCBIfam" id="TIGR02681">
    <property type="entry name" value="phage_pRha"/>
    <property type="match status" value="1"/>
</dbReference>
<reference evidence="1" key="1">
    <citation type="submission" date="2020-11" db="EMBL/GenBank/DDBJ databases">
        <authorList>
            <person name="Tran Van P."/>
        </authorList>
    </citation>
    <scope>NUCLEOTIDE SEQUENCE</scope>
</reference>
<dbReference type="InterPro" id="IPR014054">
    <property type="entry name" value="Phage_regulatory_Rha"/>
</dbReference>
<protein>
    <submittedName>
        <fullName evidence="1">Uncharacterized protein</fullName>
    </submittedName>
</protein>
<evidence type="ECO:0000313" key="2">
    <source>
        <dbReference type="Proteomes" id="UP000677054"/>
    </source>
</evidence>
<dbReference type="OrthoDB" id="10063826at2759"/>
<proteinExistence type="predicted"/>
<dbReference type="AlphaFoldDB" id="A0A7R8XG43"/>
<gene>
    <name evidence="1" type="ORF">DSTB1V02_LOCUS9070</name>
</gene>
<dbReference type="EMBL" id="LR901725">
    <property type="protein sequence ID" value="CAD7249272.1"/>
    <property type="molecule type" value="Genomic_DNA"/>
</dbReference>
<dbReference type="EMBL" id="CAJPEV010002208">
    <property type="protein sequence ID" value="CAG0896120.1"/>
    <property type="molecule type" value="Genomic_DNA"/>
</dbReference>
<dbReference type="Proteomes" id="UP000677054">
    <property type="component" value="Unassembled WGS sequence"/>
</dbReference>
<organism evidence="1">
    <name type="scientific">Darwinula stevensoni</name>
    <dbReference type="NCBI Taxonomy" id="69355"/>
    <lineage>
        <taxon>Eukaryota</taxon>
        <taxon>Metazoa</taxon>
        <taxon>Ecdysozoa</taxon>
        <taxon>Arthropoda</taxon>
        <taxon>Crustacea</taxon>
        <taxon>Oligostraca</taxon>
        <taxon>Ostracoda</taxon>
        <taxon>Podocopa</taxon>
        <taxon>Podocopida</taxon>
        <taxon>Darwinulocopina</taxon>
        <taxon>Darwinuloidea</taxon>
        <taxon>Darwinulidae</taxon>
        <taxon>Darwinula</taxon>
    </lineage>
</organism>
<keyword evidence="2" id="KW-1185">Reference proteome</keyword>